<evidence type="ECO:0000313" key="6">
    <source>
        <dbReference type="Proteomes" id="UP000011080"/>
    </source>
</evidence>
<dbReference type="Gene3D" id="3.40.50.300">
    <property type="entry name" value="P-loop containing nucleotide triphosphate hydrolases"/>
    <property type="match status" value="1"/>
</dbReference>
<dbReference type="STRING" id="72004.ENSBMUP00000026751"/>
<accession>L8I5W0</accession>
<dbReference type="InterPro" id="IPR027417">
    <property type="entry name" value="P-loop_NTPase"/>
</dbReference>
<evidence type="ECO:0000256" key="3">
    <source>
        <dbReference type="PROSITE-ProRule" id="PRU01052"/>
    </source>
</evidence>
<dbReference type="FunFam" id="3.40.50.300:FF:003276">
    <property type="entry name" value="Si:ch211-209n20.1"/>
    <property type="match status" value="1"/>
</dbReference>
<dbReference type="SUPFAM" id="SSF52540">
    <property type="entry name" value="P-loop containing nucleoside triphosphate hydrolases"/>
    <property type="match status" value="1"/>
</dbReference>
<dbReference type="Pfam" id="PF02263">
    <property type="entry name" value="GBP"/>
    <property type="match status" value="1"/>
</dbReference>
<proteinExistence type="inferred from homology"/>
<evidence type="ECO:0000256" key="1">
    <source>
        <dbReference type="ARBA" id="ARBA00022741"/>
    </source>
</evidence>
<dbReference type="InterPro" id="IPR030386">
    <property type="entry name" value="G_GB1_RHD3_dom"/>
</dbReference>
<reference evidence="5 6" key="1">
    <citation type="journal article" date="2012" name="Nat. Genet.">
        <title>The yak genome and adaptation to life at high altitude.</title>
        <authorList>
            <person name="Qiu Q."/>
            <person name="Zhang G."/>
            <person name="Ma T."/>
            <person name="Qian W."/>
            <person name="Wang J."/>
            <person name="Ye Z."/>
            <person name="Cao C."/>
            <person name="Hu Q."/>
            <person name="Kim J."/>
            <person name="Larkin D.M."/>
            <person name="Auvil L."/>
            <person name="Capitanu B."/>
            <person name="Ma J."/>
            <person name="Lewin H.A."/>
            <person name="Qian X."/>
            <person name="Lang Y."/>
            <person name="Zhou R."/>
            <person name="Wang L."/>
            <person name="Wang K."/>
            <person name="Xia J."/>
            <person name="Liao S."/>
            <person name="Pan S."/>
            <person name="Lu X."/>
            <person name="Hou H."/>
            <person name="Wang Y."/>
            <person name="Zang X."/>
            <person name="Yin Y."/>
            <person name="Ma H."/>
            <person name="Zhang J."/>
            <person name="Wang Z."/>
            <person name="Zhang Y."/>
            <person name="Zhang D."/>
            <person name="Yonezawa T."/>
            <person name="Hasegawa M."/>
            <person name="Zhong Y."/>
            <person name="Liu W."/>
            <person name="Zhang Y."/>
            <person name="Huang Z."/>
            <person name="Zhang S."/>
            <person name="Long R."/>
            <person name="Yang H."/>
            <person name="Wang J."/>
            <person name="Lenstra J.A."/>
            <person name="Cooper D.N."/>
            <person name="Wu Y."/>
            <person name="Wang J."/>
            <person name="Shi P."/>
            <person name="Wang J."/>
            <person name="Liu J."/>
        </authorList>
    </citation>
    <scope>NUCLEOTIDE SEQUENCE [LARGE SCALE GENOMIC DNA]</scope>
    <source>
        <strain evidence="6">yakQH1</strain>
    </source>
</reference>
<gene>
    <name evidence="5" type="ORF">M91_16500</name>
</gene>
<name>L8I5W0_9CETA</name>
<dbReference type="EMBL" id="JH881956">
    <property type="protein sequence ID" value="ELR51593.1"/>
    <property type="molecule type" value="Genomic_DNA"/>
</dbReference>
<dbReference type="PANTHER" id="PTHR10751">
    <property type="entry name" value="GUANYLATE BINDING PROTEIN"/>
    <property type="match status" value="1"/>
</dbReference>
<dbReference type="PROSITE" id="PS51715">
    <property type="entry name" value="G_GB1_RHD3"/>
    <property type="match status" value="1"/>
</dbReference>
<sequence length="211" mass="23797">MEGVKDKQPAGSFPPATRYLGLDLRQLAGNSLCTMSWMDAPPPASIQECRKEPTTEYRGFCLGSTVQSETKGIWMWCVPHPSKENHTLVLLDTEGLGDMEKGDSKNDSWIFALAVLLSSTCIYNSMGTINHQALEQLHYVTELTELIRIKSSPISDDVEDSVEFVRFFPDFVWTVRDFMLELEFDGNPITEDEYLENALKLIPGIRAGARW</sequence>
<dbReference type="AlphaFoldDB" id="L8I5W0"/>
<feature type="domain" description="GB1/RHD3-type G" evidence="4">
    <location>
        <begin position="1"/>
        <end position="211"/>
    </location>
</feature>
<dbReference type="InterPro" id="IPR015894">
    <property type="entry name" value="Guanylate-bd_N"/>
</dbReference>
<keyword evidence="1" id="KW-0547">Nucleotide-binding</keyword>
<dbReference type="GO" id="GO:0005525">
    <property type="term" value="F:GTP binding"/>
    <property type="evidence" value="ECO:0007669"/>
    <property type="project" value="UniProtKB-KW"/>
</dbReference>
<dbReference type="Proteomes" id="UP000011080">
    <property type="component" value="Unassembled WGS sequence"/>
</dbReference>
<evidence type="ECO:0000259" key="4">
    <source>
        <dbReference type="PROSITE" id="PS51715"/>
    </source>
</evidence>
<evidence type="ECO:0000313" key="5">
    <source>
        <dbReference type="EMBL" id="ELR51593.1"/>
    </source>
</evidence>
<organism evidence="5 6">
    <name type="scientific">Bos mutus</name>
    <name type="common">wild yak</name>
    <dbReference type="NCBI Taxonomy" id="72004"/>
    <lineage>
        <taxon>Eukaryota</taxon>
        <taxon>Metazoa</taxon>
        <taxon>Chordata</taxon>
        <taxon>Craniata</taxon>
        <taxon>Vertebrata</taxon>
        <taxon>Euteleostomi</taxon>
        <taxon>Mammalia</taxon>
        <taxon>Eutheria</taxon>
        <taxon>Laurasiatheria</taxon>
        <taxon>Artiodactyla</taxon>
        <taxon>Ruminantia</taxon>
        <taxon>Pecora</taxon>
        <taxon>Bovidae</taxon>
        <taxon>Bovinae</taxon>
        <taxon>Bos</taxon>
    </lineage>
</organism>
<evidence type="ECO:0000256" key="2">
    <source>
        <dbReference type="ARBA" id="ARBA00023134"/>
    </source>
</evidence>
<comment type="similarity">
    <text evidence="3">Belongs to the TRAFAC class dynamin-like GTPase superfamily. GB1/RHD3 GTPase family.</text>
</comment>
<keyword evidence="2" id="KW-0342">GTP-binding</keyword>
<dbReference type="GO" id="GO:0003924">
    <property type="term" value="F:GTPase activity"/>
    <property type="evidence" value="ECO:0007669"/>
    <property type="project" value="InterPro"/>
</dbReference>
<protein>
    <recommendedName>
        <fullName evidence="4">GB1/RHD3-type G domain-containing protein</fullName>
    </recommendedName>
</protein>